<feature type="coiled-coil region" evidence="1">
    <location>
        <begin position="364"/>
        <end position="391"/>
    </location>
</feature>
<dbReference type="PANTHER" id="PTHR37535:SF3">
    <property type="entry name" value="FLUG DOMAIN-CONTAINING PROTEIN"/>
    <property type="match status" value="1"/>
</dbReference>
<sequence length="573" mass="65911">MLPEGFKTIKLENHNNAEIKRSVLDHTKREYDRALTYFDIFVANREGAVSPPDIRTYKGFMEFLGKNLKGHLTKGKTPVLSTLEGMRRDLDTEHVSTTIKEWMKKELKIIQKHLWCQDLYEYRGICPERSSVELSVSMLLYCFTSARTGEVYKSTACQNLAHEHGGQNIEWIGGEIMLVLYYDRDYFKGFWRKDKSELPIHGFYEKYTEEMPLTLNLLTFFLPLASADKAFRDYDSTDGILDRVDLLAATLQEGDDKSVDAIHFKPHILNTPVFCPYNEQAIVYSTGRSREADAFDKNHSKTARMKQSYVHHVVEVDGAASFLGIDSRHDHIENNRSMGARRNPQLYRSLPAKAELEFLDHNNIARIDKDIQSLKRQLAGLNLQNTNAQTLFYYVQKVMPERDLLAVIPPQVAELHSPTGCVALHALETIFSQIASVCYWPSIAPVDGKCLCSEPMESVDNFAELCVECDLWYNDLGKRPEHCEEHLGDSYKLLPGLCPFCLGEEIMGPRKHMMQYFDRSDHKALSGMFHRRHPACHEDFQGITDLEYHLRDVHCYNPPRGKKRAIYHSGTER</sequence>
<evidence type="ECO:0000256" key="1">
    <source>
        <dbReference type="SAM" id="Coils"/>
    </source>
</evidence>
<dbReference type="PANTHER" id="PTHR37535">
    <property type="entry name" value="FLUG DOMAIN PROTEIN"/>
    <property type="match status" value="1"/>
</dbReference>
<organism evidence="2">
    <name type="scientific">Petromyces alliaceus</name>
    <name type="common">Aspergillus alliaceus</name>
    <dbReference type="NCBI Taxonomy" id="209559"/>
    <lineage>
        <taxon>Eukaryota</taxon>
        <taxon>Fungi</taxon>
        <taxon>Dikarya</taxon>
        <taxon>Ascomycota</taxon>
        <taxon>Pezizomycotina</taxon>
        <taxon>Eurotiomycetes</taxon>
        <taxon>Eurotiomycetidae</taxon>
        <taxon>Eurotiales</taxon>
        <taxon>Aspergillaceae</taxon>
        <taxon>Aspergillus</taxon>
        <taxon>Aspergillus subgen. Circumdati</taxon>
    </lineage>
</organism>
<accession>A0A5N7C007</accession>
<dbReference type="OrthoDB" id="4357582at2759"/>
<reference evidence="2" key="1">
    <citation type="submission" date="2019-04" db="EMBL/GenBank/DDBJ databases">
        <title>Friends and foes A comparative genomics studyof 23 Aspergillus species from section Flavi.</title>
        <authorList>
            <consortium name="DOE Joint Genome Institute"/>
            <person name="Kjaerbolling I."/>
            <person name="Vesth T."/>
            <person name="Frisvad J.C."/>
            <person name="Nybo J.L."/>
            <person name="Theobald S."/>
            <person name="Kildgaard S."/>
            <person name="Isbrandt T."/>
            <person name="Kuo A."/>
            <person name="Sato A."/>
            <person name="Lyhne E.K."/>
            <person name="Kogle M.E."/>
            <person name="Wiebenga A."/>
            <person name="Kun R.S."/>
            <person name="Lubbers R.J."/>
            <person name="Makela M.R."/>
            <person name="Barry K."/>
            <person name="Chovatia M."/>
            <person name="Clum A."/>
            <person name="Daum C."/>
            <person name="Haridas S."/>
            <person name="He G."/>
            <person name="LaButti K."/>
            <person name="Lipzen A."/>
            <person name="Mondo S."/>
            <person name="Riley R."/>
            <person name="Salamov A."/>
            <person name="Simmons B.A."/>
            <person name="Magnuson J.K."/>
            <person name="Henrissat B."/>
            <person name="Mortensen U.H."/>
            <person name="Larsen T.O."/>
            <person name="Devries R.P."/>
            <person name="Grigoriev I.V."/>
            <person name="Machida M."/>
            <person name="Baker S.E."/>
            <person name="Andersen M.R."/>
        </authorList>
    </citation>
    <scope>NUCLEOTIDE SEQUENCE [LARGE SCALE GENOMIC DNA]</scope>
    <source>
        <strain evidence="2">IBT 14317</strain>
    </source>
</reference>
<keyword evidence="1" id="KW-0175">Coiled coil</keyword>
<gene>
    <name evidence="2" type="ORF">BDV23DRAFT_174933</name>
</gene>
<proteinExistence type="predicted"/>
<dbReference type="EMBL" id="ML735299">
    <property type="protein sequence ID" value="KAE8387077.1"/>
    <property type="molecule type" value="Genomic_DNA"/>
</dbReference>
<dbReference type="AlphaFoldDB" id="A0A5N7C007"/>
<name>A0A5N7C007_PETAA</name>
<dbReference type="Proteomes" id="UP000326877">
    <property type="component" value="Unassembled WGS sequence"/>
</dbReference>
<protein>
    <submittedName>
        <fullName evidence="2">Uncharacterized protein</fullName>
    </submittedName>
</protein>
<evidence type="ECO:0000313" key="2">
    <source>
        <dbReference type="EMBL" id="KAE8387077.1"/>
    </source>
</evidence>